<proteinExistence type="predicted"/>
<organism evidence="1 2">
    <name type="scientific">Trichinella nativa</name>
    <dbReference type="NCBI Taxonomy" id="6335"/>
    <lineage>
        <taxon>Eukaryota</taxon>
        <taxon>Metazoa</taxon>
        <taxon>Ecdysozoa</taxon>
        <taxon>Nematoda</taxon>
        <taxon>Enoplea</taxon>
        <taxon>Dorylaimia</taxon>
        <taxon>Trichinellida</taxon>
        <taxon>Trichinellidae</taxon>
        <taxon>Trichinella</taxon>
    </lineage>
</organism>
<evidence type="ECO:0000313" key="1">
    <source>
        <dbReference type="EMBL" id="OUC48113.1"/>
    </source>
</evidence>
<dbReference type="AlphaFoldDB" id="A0A1Y3ESH3"/>
<reference evidence="1 2" key="1">
    <citation type="submission" date="2015-04" db="EMBL/GenBank/DDBJ databases">
        <title>Draft genome of the roundworm Trichinella nativa.</title>
        <authorList>
            <person name="Mitreva M."/>
        </authorList>
    </citation>
    <scope>NUCLEOTIDE SEQUENCE [LARGE SCALE GENOMIC DNA]</scope>
    <source>
        <strain evidence="1 2">ISS45</strain>
    </source>
</reference>
<accession>A0A1Y3ESH3</accession>
<sequence length="130" mass="14665">MLWSPSVHLPAAVTDCHDPLDMDGSIICLLISSTGVLDSYIARLVSSSALIDEKLAANFYTVFHLNFLFSFRISYTDCVSNSAGDSTWQRLRLGYTRRPCSSHPNWHVLCILSHFFFAMLHSFMMNLSPD</sequence>
<protein>
    <submittedName>
        <fullName evidence="1">Uncharacterized protein</fullName>
    </submittedName>
</protein>
<gene>
    <name evidence="1" type="ORF">D917_06411</name>
</gene>
<comment type="caution">
    <text evidence="1">The sequence shown here is derived from an EMBL/GenBank/DDBJ whole genome shotgun (WGS) entry which is preliminary data.</text>
</comment>
<dbReference type="Proteomes" id="UP000243006">
    <property type="component" value="Unassembled WGS sequence"/>
</dbReference>
<evidence type="ECO:0000313" key="2">
    <source>
        <dbReference type="Proteomes" id="UP000243006"/>
    </source>
</evidence>
<dbReference type="EMBL" id="LVZM01003166">
    <property type="protein sequence ID" value="OUC48113.1"/>
    <property type="molecule type" value="Genomic_DNA"/>
</dbReference>
<name>A0A1Y3ESH3_9BILA</name>